<dbReference type="Gene3D" id="1.10.10.10">
    <property type="entry name" value="Winged helix-like DNA-binding domain superfamily/Winged helix DNA-binding domain"/>
    <property type="match status" value="1"/>
</dbReference>
<protein>
    <submittedName>
        <fullName evidence="6">TolB-like protein/Flp pilus assembly protein TadD</fullName>
    </submittedName>
</protein>
<dbReference type="InterPro" id="IPR050498">
    <property type="entry name" value="Ycf3"/>
</dbReference>
<keyword evidence="7" id="KW-1185">Reference proteome</keyword>
<gene>
    <name evidence="6" type="ORF">ABIF63_002572</name>
</gene>
<feature type="domain" description="OmpR/PhoB-type" evidence="5">
    <location>
        <begin position="22"/>
        <end position="120"/>
    </location>
</feature>
<dbReference type="EMBL" id="JBEPTQ010000002">
    <property type="protein sequence ID" value="MET4718466.1"/>
    <property type="molecule type" value="Genomic_DNA"/>
</dbReference>
<organism evidence="6 7">
    <name type="scientific">Bradyrhizobium japonicum</name>
    <dbReference type="NCBI Taxonomy" id="375"/>
    <lineage>
        <taxon>Bacteria</taxon>
        <taxon>Pseudomonadati</taxon>
        <taxon>Pseudomonadota</taxon>
        <taxon>Alphaproteobacteria</taxon>
        <taxon>Hyphomicrobiales</taxon>
        <taxon>Nitrobacteraceae</taxon>
        <taxon>Bradyrhizobium</taxon>
    </lineage>
</organism>
<dbReference type="Gene3D" id="3.40.50.10070">
    <property type="entry name" value="TolB, N-terminal domain"/>
    <property type="match status" value="1"/>
</dbReference>
<dbReference type="Pfam" id="PF00486">
    <property type="entry name" value="Trans_reg_C"/>
    <property type="match status" value="1"/>
</dbReference>
<accession>A0ABV2RND5</accession>
<evidence type="ECO:0000256" key="1">
    <source>
        <dbReference type="ARBA" id="ARBA00022737"/>
    </source>
</evidence>
<dbReference type="InterPro" id="IPR019734">
    <property type="entry name" value="TPR_rpt"/>
</dbReference>
<dbReference type="InterPro" id="IPR011990">
    <property type="entry name" value="TPR-like_helical_dom_sf"/>
</dbReference>
<dbReference type="PANTHER" id="PTHR44858">
    <property type="entry name" value="TETRATRICOPEPTIDE REPEAT PROTEIN 6"/>
    <property type="match status" value="1"/>
</dbReference>
<evidence type="ECO:0000256" key="3">
    <source>
        <dbReference type="ARBA" id="ARBA00023125"/>
    </source>
</evidence>
<dbReference type="InterPro" id="IPR016032">
    <property type="entry name" value="Sig_transdc_resp-reg_C-effctor"/>
</dbReference>
<dbReference type="SUPFAM" id="SSF46894">
    <property type="entry name" value="C-terminal effector domain of the bipartite response regulators"/>
    <property type="match status" value="1"/>
</dbReference>
<dbReference type="PROSITE" id="PS51755">
    <property type="entry name" value="OMPR_PHOB"/>
    <property type="match status" value="1"/>
</dbReference>
<keyword evidence="3 4" id="KW-0238">DNA-binding</keyword>
<comment type="caution">
    <text evidence="6">The sequence shown here is derived from an EMBL/GenBank/DDBJ whole genome shotgun (WGS) entry which is preliminary data.</text>
</comment>
<dbReference type="SUPFAM" id="SSF48452">
    <property type="entry name" value="TPR-like"/>
    <property type="match status" value="1"/>
</dbReference>
<keyword evidence="2" id="KW-0802">TPR repeat</keyword>
<evidence type="ECO:0000313" key="6">
    <source>
        <dbReference type="EMBL" id="MET4718466.1"/>
    </source>
</evidence>
<dbReference type="InterPro" id="IPR036388">
    <property type="entry name" value="WH-like_DNA-bd_sf"/>
</dbReference>
<evidence type="ECO:0000256" key="2">
    <source>
        <dbReference type="ARBA" id="ARBA00022803"/>
    </source>
</evidence>
<dbReference type="PANTHER" id="PTHR44858:SF1">
    <property type="entry name" value="UDP-N-ACETYLGLUCOSAMINE--PEPTIDE N-ACETYLGLUCOSAMINYLTRANSFERASE SPINDLY-RELATED"/>
    <property type="match status" value="1"/>
</dbReference>
<keyword evidence="1" id="KW-0677">Repeat</keyword>
<name>A0ABV2RND5_BRAJP</name>
<sequence>MRFLAEPKRYPVSGPSFNGIGILRYLFEDYAFDTDRRELYRGALVVSVTPQVFDLLDYLIRNRERVVSKDELITAIWNGRSVSDAALTTRLNAARNAIGDTGEKQRLIKTLARKGVRFVGVVQEQRPVVAQVGSLTRNDDTAQRVFSPPRLSIVVLPFVNLSCDPEQDYFVDGVTESLTTDLSRISGAFIIARNTAFTFKGKAVDVVKLGRELNVRYVLEGSVQRGSSRLRVNVQLVDTETGNQLWAERFEKPIGDLFDMQDEIVSRLANALDAELLAVEARRAERSPNPDATDLCFQGAVWLNIGRTPENMTRACGFYEQALALEPTNVEALVGRAWANFVIGANLVSDDRVERLAAAEATLAKALSLAPNHPLAHNTMGLVKIFTNRAAQGIAECQRALALDRNLARSHAGIGVAKFFLGRGGETEAHMEQALRLSPRDTLVYVWSMFVGLAKFWQGADAEALVWLRRSLEANRNYPAAHFNLAAALALVGELDEARATAQAGLALNPSFTIRRYRTNTPSNHPMYLAGCERVYEGLRLAGVREG</sequence>
<evidence type="ECO:0000259" key="5">
    <source>
        <dbReference type="PROSITE" id="PS51755"/>
    </source>
</evidence>
<dbReference type="SMART" id="SM00862">
    <property type="entry name" value="Trans_reg_C"/>
    <property type="match status" value="1"/>
</dbReference>
<evidence type="ECO:0000313" key="7">
    <source>
        <dbReference type="Proteomes" id="UP001549291"/>
    </source>
</evidence>
<evidence type="ECO:0000256" key="4">
    <source>
        <dbReference type="PROSITE-ProRule" id="PRU01091"/>
    </source>
</evidence>
<dbReference type="Gene3D" id="1.25.40.10">
    <property type="entry name" value="Tetratricopeptide repeat domain"/>
    <property type="match status" value="2"/>
</dbReference>
<dbReference type="InterPro" id="IPR001867">
    <property type="entry name" value="OmpR/PhoB-type_DNA-bd"/>
</dbReference>
<dbReference type="CDD" id="cd00383">
    <property type="entry name" value="trans_reg_C"/>
    <property type="match status" value="1"/>
</dbReference>
<reference evidence="6 7" key="1">
    <citation type="submission" date="2024-06" db="EMBL/GenBank/DDBJ databases">
        <title>Genomic Encyclopedia of Type Strains, Phase V (KMG-V): Genome sequencing to study the core and pangenomes of soil and plant-associated prokaryotes.</title>
        <authorList>
            <person name="Whitman W."/>
        </authorList>
    </citation>
    <scope>NUCLEOTIDE SEQUENCE [LARGE SCALE GENOMIC DNA]</scope>
    <source>
        <strain evidence="6 7">USDA 160</strain>
    </source>
</reference>
<feature type="DNA-binding region" description="OmpR/PhoB-type" evidence="4">
    <location>
        <begin position="22"/>
        <end position="120"/>
    </location>
</feature>
<proteinExistence type="predicted"/>
<dbReference type="SMART" id="SM00028">
    <property type="entry name" value="TPR"/>
    <property type="match status" value="5"/>
</dbReference>
<dbReference type="Proteomes" id="UP001549291">
    <property type="component" value="Unassembled WGS sequence"/>
</dbReference>